<name>A0A8G2C5M1_DESNO</name>
<dbReference type="InterPro" id="IPR025586">
    <property type="entry name" value="PcfJ"/>
</dbReference>
<comment type="caution">
    <text evidence="1">The sequence shown here is derived from an EMBL/GenBank/DDBJ whole genome shotgun (WGS) entry which is preliminary data.</text>
</comment>
<reference evidence="1 2" key="1">
    <citation type="submission" date="2016-10" db="EMBL/GenBank/DDBJ databases">
        <authorList>
            <person name="Varghese N."/>
            <person name="Submissions S."/>
        </authorList>
    </citation>
    <scope>NUCLEOTIDE SEQUENCE [LARGE SCALE GENOMIC DNA]</scope>
    <source>
        <strain evidence="1 2">DSM 1741</strain>
    </source>
</reference>
<gene>
    <name evidence="1" type="ORF">SAMN05421830_1163</name>
</gene>
<evidence type="ECO:0000313" key="1">
    <source>
        <dbReference type="EMBL" id="SFM13714.1"/>
    </source>
</evidence>
<dbReference type="RefSeq" id="WP_092194002.1">
    <property type="nucleotide sequence ID" value="NZ_FOTO01000016.1"/>
</dbReference>
<dbReference type="Proteomes" id="UP000199581">
    <property type="component" value="Unassembled WGS sequence"/>
</dbReference>
<proteinExistence type="predicted"/>
<dbReference type="Pfam" id="PF14284">
    <property type="entry name" value="PcfJ"/>
    <property type="match status" value="1"/>
</dbReference>
<dbReference type="EMBL" id="FOTO01000016">
    <property type="protein sequence ID" value="SFM13714.1"/>
    <property type="molecule type" value="Genomic_DNA"/>
</dbReference>
<keyword evidence="2" id="KW-1185">Reference proteome</keyword>
<organism evidence="1 2">
    <name type="scientific">Desulfomicrobium norvegicum (strain DSM 1741 / NCIMB 8310)</name>
    <name type="common">Desulfovibrio baculatus (strain Norway 4)</name>
    <name type="synonym">Desulfovibrio desulfuricans (strain Norway 4)</name>
    <dbReference type="NCBI Taxonomy" id="52561"/>
    <lineage>
        <taxon>Bacteria</taxon>
        <taxon>Pseudomonadati</taxon>
        <taxon>Thermodesulfobacteriota</taxon>
        <taxon>Desulfovibrionia</taxon>
        <taxon>Desulfovibrionales</taxon>
        <taxon>Desulfomicrobiaceae</taxon>
        <taxon>Desulfomicrobium</taxon>
    </lineage>
</organism>
<protein>
    <submittedName>
        <fullName evidence="1">PcfJ-like protein</fullName>
    </submittedName>
</protein>
<dbReference type="OrthoDB" id="5620376at2"/>
<dbReference type="AlphaFoldDB" id="A0A8G2C5M1"/>
<evidence type="ECO:0000313" key="2">
    <source>
        <dbReference type="Proteomes" id="UP000199581"/>
    </source>
</evidence>
<sequence>MIIDPEYCEFDPASQRLTVTLGLAPEGGFQVRLRSWSECGGVEIKEGGRWTRNDDAFDFPIVSDDVCDLESTHPVRAYHDVLPADVTSVLRQFSSQQCRLLHVIGQFPESAEMADSAPILFWLASNMLGPAPAKADVRRLYTRRRVSILDSFCAASSRSHLKFLSKIREFGYALKDIELLRRILNDGEFLKKVRHYRQINWPVLKVFYTQRYVMDLGCAKDCLAADSCRDAFRYLYKVCRDIRDIRMMCKMLECENPERKVFAMKSAFQIRDLHDKIARDLSKKERETIIAHYGENFPPSPLKETKDVEYISNVGDLLEEGLAMRHCAGEFVYQALRGDIFIYRVHAPERATMAVQRSADGAFRIEQVKLYRNGKAAKETCIALNRWFESI</sequence>
<accession>A0A8G2C5M1</accession>